<comment type="caution">
    <text evidence="9">The sequence shown here is derived from an EMBL/GenBank/DDBJ whole genome shotgun (WGS) entry which is preliminary data.</text>
</comment>
<feature type="domain" description="6-phosphogluconate dehydrogenase NADP-binding" evidence="7">
    <location>
        <begin position="438"/>
        <end position="545"/>
    </location>
</feature>
<evidence type="ECO:0000313" key="10">
    <source>
        <dbReference type="Proteomes" id="UP000186817"/>
    </source>
</evidence>
<dbReference type="OrthoDB" id="16262at2759"/>
<keyword evidence="10" id="KW-1185">Reference proteome</keyword>
<dbReference type="PANTHER" id="PTHR43201:SF5">
    <property type="entry name" value="MEDIUM-CHAIN ACYL-COA LIGASE ACSF2, MITOCHONDRIAL"/>
    <property type="match status" value="1"/>
</dbReference>
<dbReference type="InterPro" id="IPR025110">
    <property type="entry name" value="AMP-bd_C"/>
</dbReference>
<dbReference type="InterPro" id="IPR020845">
    <property type="entry name" value="AMP-binding_CS"/>
</dbReference>
<proteinExistence type="inferred from homology"/>
<dbReference type="AlphaFoldDB" id="A0A1Q9CKW1"/>
<name>A0A1Q9CKW1_SYMMI</name>
<dbReference type="Gene3D" id="3.40.50.720">
    <property type="entry name" value="NAD(P)-binding Rossmann-like Domain"/>
    <property type="match status" value="1"/>
</dbReference>
<keyword evidence="5" id="KW-0732">Signal</keyword>
<evidence type="ECO:0000313" key="9">
    <source>
        <dbReference type="EMBL" id="OLP83497.1"/>
    </source>
</evidence>
<comment type="similarity">
    <text evidence="1">Belongs to the ATP-dependent AMP-binding enzyme family.</text>
</comment>
<evidence type="ECO:0000259" key="6">
    <source>
        <dbReference type="Pfam" id="PF00501"/>
    </source>
</evidence>
<evidence type="ECO:0000256" key="4">
    <source>
        <dbReference type="ARBA" id="ARBA00022598"/>
    </source>
</evidence>
<dbReference type="GO" id="GO:0031956">
    <property type="term" value="F:medium-chain fatty acid-CoA ligase activity"/>
    <property type="evidence" value="ECO:0007669"/>
    <property type="project" value="TreeGrafter"/>
</dbReference>
<dbReference type="InterPro" id="IPR000873">
    <property type="entry name" value="AMP-dep_synth/lig_dom"/>
</dbReference>
<feature type="domain" description="AMP-binding enzyme C-terminal" evidence="8">
    <location>
        <begin position="1049"/>
        <end position="1125"/>
    </location>
</feature>
<evidence type="ECO:0000259" key="8">
    <source>
        <dbReference type="Pfam" id="PF13193"/>
    </source>
</evidence>
<dbReference type="SUPFAM" id="SSF56801">
    <property type="entry name" value="Acetyl-CoA synthetase-like"/>
    <property type="match status" value="1"/>
</dbReference>
<dbReference type="Gene3D" id="3.40.50.12780">
    <property type="entry name" value="N-terminal domain of ligase-like"/>
    <property type="match status" value="1"/>
</dbReference>
<dbReference type="Pfam" id="PF03446">
    <property type="entry name" value="NAD_binding_2"/>
    <property type="match status" value="1"/>
</dbReference>
<evidence type="ECO:0000256" key="1">
    <source>
        <dbReference type="ARBA" id="ARBA00006432"/>
    </source>
</evidence>
<keyword evidence="2" id="KW-0596">Phosphopantetheine</keyword>
<dbReference type="Pfam" id="PF13193">
    <property type="entry name" value="AMP-binding_C"/>
    <property type="match status" value="1"/>
</dbReference>
<dbReference type="PANTHER" id="PTHR43201">
    <property type="entry name" value="ACYL-COA SYNTHETASE"/>
    <property type="match status" value="1"/>
</dbReference>
<feature type="chain" id="PRO_5012841863" evidence="5">
    <location>
        <begin position="18"/>
        <end position="1189"/>
    </location>
</feature>
<dbReference type="InterPro" id="IPR042099">
    <property type="entry name" value="ANL_N_sf"/>
</dbReference>
<keyword evidence="4 9" id="KW-0436">Ligase</keyword>
<feature type="signal peptide" evidence="5">
    <location>
        <begin position="1"/>
        <end position="17"/>
    </location>
</feature>
<dbReference type="Proteomes" id="UP000186817">
    <property type="component" value="Unassembled WGS sequence"/>
</dbReference>
<dbReference type="Pfam" id="PF00501">
    <property type="entry name" value="AMP-binding"/>
    <property type="match status" value="1"/>
</dbReference>
<accession>A0A1Q9CKW1</accession>
<dbReference type="Gene3D" id="3.30.300.30">
    <property type="match status" value="1"/>
</dbReference>
<dbReference type="GO" id="GO:0050661">
    <property type="term" value="F:NADP binding"/>
    <property type="evidence" value="ECO:0007669"/>
    <property type="project" value="InterPro"/>
</dbReference>
<gene>
    <name evidence="9" type="primary">lcfA</name>
    <name evidence="9" type="ORF">AK812_SmicGene35732</name>
</gene>
<evidence type="ECO:0000256" key="5">
    <source>
        <dbReference type="SAM" id="SignalP"/>
    </source>
</evidence>
<feature type="domain" description="AMP-dependent synthetase/ligase" evidence="6">
    <location>
        <begin position="630"/>
        <end position="994"/>
    </location>
</feature>
<dbReference type="InterPro" id="IPR006115">
    <property type="entry name" value="6PGDH_NADP-bd"/>
</dbReference>
<dbReference type="GO" id="GO:0006631">
    <property type="term" value="P:fatty acid metabolic process"/>
    <property type="evidence" value="ECO:0007669"/>
    <property type="project" value="TreeGrafter"/>
</dbReference>
<organism evidence="9 10">
    <name type="scientific">Symbiodinium microadriaticum</name>
    <name type="common">Dinoflagellate</name>
    <name type="synonym">Zooxanthella microadriatica</name>
    <dbReference type="NCBI Taxonomy" id="2951"/>
    <lineage>
        <taxon>Eukaryota</taxon>
        <taxon>Sar</taxon>
        <taxon>Alveolata</taxon>
        <taxon>Dinophyceae</taxon>
        <taxon>Suessiales</taxon>
        <taxon>Symbiodiniaceae</taxon>
        <taxon>Symbiodinium</taxon>
    </lineage>
</organism>
<dbReference type="SUPFAM" id="SSF51735">
    <property type="entry name" value="NAD(P)-binding Rossmann-fold domains"/>
    <property type="match status" value="1"/>
</dbReference>
<dbReference type="EMBL" id="LSRX01001112">
    <property type="protein sequence ID" value="OLP83497.1"/>
    <property type="molecule type" value="Genomic_DNA"/>
</dbReference>
<evidence type="ECO:0000256" key="3">
    <source>
        <dbReference type="ARBA" id="ARBA00022553"/>
    </source>
</evidence>
<sequence length="1189" mass="130349">MLRSLSLLCCGADGLWSADVTLDMQLEAQGWPKQGGTTFFSMPPLRKKQRYSLPSSDRHCHGSDYAVAEETEPESDSEDAVYQGVSRADSSRPGGITTLLVNGIFMVGAQPPTSYELALRYEYSQQQVYLLRNVRVGDLQVPTLCKAEAMAFGMISCGQATWAQIRRLLEFLPTDARERWPQNDSKPQPNSELCARTDSKRFTVGAWNFGNMAGVVNNTTAYPWVTRALAGILRTWSEELRFTSCTLSLNTQAALHRDSRNLASSVNLALPCSEFRGGQLFIEDSQGGTSLTSKGPVGHLVSTNEATVFSPKLLHATLPWEGTRLLLLSFHIGQYANLLPLDVQLLTNHGFFCIEGGTTVSASKVREYRTEMACRYFNEEDQLAMARGDLVASSSSVSSSCTLSPGVPLARFHVPTTSQSSLTLLTKLVFLQVPSLALDDFVASLKRPRKAIILVPAGAATDAVIEDLAALFRKNDIIIDVGNANFRDQIRRAESLEKRGLRFLGMGVSGGAEGARKGPAFFPGGTLSVWNDVKHIIELGSRNIFPGCLYIQMATSDEPADGDKSDQVVKHWLKEYRKSLERMTAVDGPFPLAEEDVQHYGTSQRYRCWQKGPNSIVHHTLRELYGDCFARYSDKEFLVYEGERFTFSQAMEISVALSRALRHNYGVQRGSCVAIAGRNFPEWVFTFVAVTSHLGAVALPVNAWWTGNELKYGLEDSQSCLLVADMERLERAPFISSMGIPAVCMRAGSTVPPHGAERFEEVVIAGQKLQPLNTAALTQDDRAMLMYTSGTTGMPKGVVSTHRNICSALNTLRMYFVHEQPLRQLVVILAVPLFHVTGSHIAMLAAICRGDRLILMYKWNATRALQLIQEEKVNSIVGVPTNTYELVNHPDFKKFDTSSMTNVGGGGAAFAAPMIKRVRQTFEKAKAGTGYGLTETNAVSVIMPAVLFPERPTSCGLPVVNVDVCILGEGDAKMPPGGVGEICLRGPAIMQEYWRKPDRTAEAFHVDEHGELWFRTGDIGAVDEDDFVYIMDRAKDIIIRGGENISANEVETALYEHPDVAEVAAVGMPDDALGETVAAAIVFRKGKMPPKEDELRAFAAQRLPRHMVPKEFFSWPGEALPRGATEKIQKRAIRADLAKLRKGPAAAAKASDGRPCATMNGKGGAGSCVKMFHNAGSGEMHVLITMGWE</sequence>
<protein>
    <submittedName>
        <fullName evidence="9">Long-chain-fatty-acid--CoA ligase</fullName>
    </submittedName>
</protein>
<dbReference type="PROSITE" id="PS00455">
    <property type="entry name" value="AMP_BINDING"/>
    <property type="match status" value="1"/>
</dbReference>
<dbReference type="PRINTS" id="PR00076">
    <property type="entry name" value="6PGDHDRGNASE"/>
</dbReference>
<evidence type="ECO:0000256" key="2">
    <source>
        <dbReference type="ARBA" id="ARBA00022450"/>
    </source>
</evidence>
<dbReference type="InterPro" id="IPR036291">
    <property type="entry name" value="NAD(P)-bd_dom_sf"/>
</dbReference>
<reference evidence="9 10" key="1">
    <citation type="submission" date="2016-02" db="EMBL/GenBank/DDBJ databases">
        <title>Genome analysis of coral dinoflagellate symbionts highlights evolutionary adaptations to a symbiotic lifestyle.</title>
        <authorList>
            <person name="Aranda M."/>
            <person name="Li Y."/>
            <person name="Liew Y.J."/>
            <person name="Baumgarten S."/>
            <person name="Simakov O."/>
            <person name="Wilson M."/>
            <person name="Piel J."/>
            <person name="Ashoor H."/>
            <person name="Bougouffa S."/>
            <person name="Bajic V.B."/>
            <person name="Ryu T."/>
            <person name="Ravasi T."/>
            <person name="Bayer T."/>
            <person name="Micklem G."/>
            <person name="Kim H."/>
            <person name="Bhak J."/>
            <person name="Lajeunesse T.C."/>
            <person name="Voolstra C.R."/>
        </authorList>
    </citation>
    <scope>NUCLEOTIDE SEQUENCE [LARGE SCALE GENOMIC DNA]</scope>
    <source>
        <strain evidence="9 10">CCMP2467</strain>
    </source>
</reference>
<dbReference type="GO" id="GO:0004616">
    <property type="term" value="F:phosphogluconate dehydrogenase (decarboxylating) activity"/>
    <property type="evidence" value="ECO:0007669"/>
    <property type="project" value="InterPro"/>
</dbReference>
<dbReference type="InterPro" id="IPR045851">
    <property type="entry name" value="AMP-bd_C_sf"/>
</dbReference>
<dbReference type="InterPro" id="IPR006183">
    <property type="entry name" value="Pgluconate_DH"/>
</dbReference>
<keyword evidence="3" id="KW-0597">Phosphoprotein</keyword>
<evidence type="ECO:0000259" key="7">
    <source>
        <dbReference type="Pfam" id="PF03446"/>
    </source>
</evidence>